<name>A0ABS1NJT7_9ACTN</name>
<dbReference type="EC" id="2.7.13.3" evidence="2"/>
<keyword evidence="4" id="KW-0808">Transferase</keyword>
<dbReference type="CDD" id="cd16917">
    <property type="entry name" value="HATPase_UhpB-NarQ-NarX-like"/>
    <property type="match status" value="1"/>
</dbReference>
<evidence type="ECO:0000256" key="1">
    <source>
        <dbReference type="ARBA" id="ARBA00000085"/>
    </source>
</evidence>
<dbReference type="PANTHER" id="PTHR24421">
    <property type="entry name" value="NITRATE/NITRITE SENSOR PROTEIN NARX-RELATED"/>
    <property type="match status" value="1"/>
</dbReference>
<evidence type="ECO:0000256" key="3">
    <source>
        <dbReference type="ARBA" id="ARBA00022553"/>
    </source>
</evidence>
<evidence type="ECO:0000256" key="9">
    <source>
        <dbReference type="SAM" id="Phobius"/>
    </source>
</evidence>
<evidence type="ECO:0000313" key="11">
    <source>
        <dbReference type="EMBL" id="MBL1100310.1"/>
    </source>
</evidence>
<feature type="transmembrane region" description="Helical" evidence="9">
    <location>
        <begin position="122"/>
        <end position="149"/>
    </location>
</feature>
<reference evidence="11 12" key="1">
    <citation type="submission" date="2021-01" db="EMBL/GenBank/DDBJ databases">
        <title>WGS of actinomycetes isolated from Thailand.</title>
        <authorList>
            <person name="Thawai C."/>
        </authorList>
    </citation>
    <scope>NUCLEOTIDE SEQUENCE [LARGE SCALE GENOMIC DNA]</scope>
    <source>
        <strain evidence="11 12">CA1R205</strain>
    </source>
</reference>
<feature type="transmembrane region" description="Helical" evidence="9">
    <location>
        <begin position="180"/>
        <end position="203"/>
    </location>
</feature>
<keyword evidence="6 11" id="KW-0418">Kinase</keyword>
<evidence type="ECO:0000313" key="12">
    <source>
        <dbReference type="Proteomes" id="UP000634229"/>
    </source>
</evidence>
<accession>A0ABS1NJT7</accession>
<evidence type="ECO:0000256" key="4">
    <source>
        <dbReference type="ARBA" id="ARBA00022679"/>
    </source>
</evidence>
<keyword evidence="3" id="KW-0597">Phosphoprotein</keyword>
<dbReference type="EMBL" id="JAERRF010000018">
    <property type="protein sequence ID" value="MBL1100310.1"/>
    <property type="molecule type" value="Genomic_DNA"/>
</dbReference>
<keyword evidence="9" id="KW-1133">Transmembrane helix</keyword>
<comment type="caution">
    <text evidence="11">The sequence shown here is derived from an EMBL/GenBank/DDBJ whole genome shotgun (WGS) entry which is preliminary data.</text>
</comment>
<dbReference type="PANTHER" id="PTHR24421:SF10">
    <property type="entry name" value="NITRATE_NITRITE SENSOR PROTEIN NARQ"/>
    <property type="match status" value="1"/>
</dbReference>
<dbReference type="Proteomes" id="UP000634229">
    <property type="component" value="Unassembled WGS sequence"/>
</dbReference>
<dbReference type="InterPro" id="IPR050482">
    <property type="entry name" value="Sensor_HK_TwoCompSys"/>
</dbReference>
<dbReference type="GO" id="GO:0016301">
    <property type="term" value="F:kinase activity"/>
    <property type="evidence" value="ECO:0007669"/>
    <property type="project" value="UniProtKB-KW"/>
</dbReference>
<keyword evidence="5" id="KW-0547">Nucleotide-binding</keyword>
<evidence type="ECO:0000256" key="8">
    <source>
        <dbReference type="ARBA" id="ARBA00023012"/>
    </source>
</evidence>
<sequence>MSWLFGGRRPQLPAATVRSMHTLIRPLFTTATYRGWAHALLGAALSAPPLTAAALSAPPRWPLTARIAGFTLALVVMVTALGTPRAARRGCVRLANGLLGTGLPHPAAESPRSRWANRLRTAAWLVPHMAVGVAVITVTGLLVFGAVALPAVWWGGGGEIAVFGGQVTVPAGGEGLWTPLGSVVCLLLAGYTTAVGTAALRLLAPVFLDHRPAERLAAAEERMNVLTERNRLAQELHDSIGHTLTASTIQAAVAGELLERDPAAARRALTSIEETSRAAMDDLDHVLGALRDEQAPKAPQRTLADLDALVESVRQAGAELRMERGGDLGRLPAAVSREAYRIAQEGLTNALRYGEKTGIRLRVEVRGGRLEVELVNLVRHGDDGPAARGAGRSGQGLNGIAERVRLLRGEVAAGPAHDMSHDGAADAAGWRLMARLPLGTGR</sequence>
<keyword evidence="12" id="KW-1185">Reference proteome</keyword>
<dbReference type="InterPro" id="IPR036890">
    <property type="entry name" value="HATPase_C_sf"/>
</dbReference>
<dbReference type="SUPFAM" id="SSF55874">
    <property type="entry name" value="ATPase domain of HSP90 chaperone/DNA topoisomerase II/histidine kinase"/>
    <property type="match status" value="1"/>
</dbReference>
<dbReference type="Gene3D" id="3.30.565.10">
    <property type="entry name" value="Histidine kinase-like ATPase, C-terminal domain"/>
    <property type="match status" value="1"/>
</dbReference>
<evidence type="ECO:0000256" key="6">
    <source>
        <dbReference type="ARBA" id="ARBA00022777"/>
    </source>
</evidence>
<evidence type="ECO:0000259" key="10">
    <source>
        <dbReference type="Pfam" id="PF07730"/>
    </source>
</evidence>
<keyword evidence="9" id="KW-0812">Transmembrane</keyword>
<keyword evidence="7" id="KW-0067">ATP-binding</keyword>
<feature type="transmembrane region" description="Helical" evidence="9">
    <location>
        <begin position="63"/>
        <end position="83"/>
    </location>
</feature>
<keyword evidence="8" id="KW-0902">Two-component regulatory system</keyword>
<dbReference type="Pfam" id="PF07730">
    <property type="entry name" value="HisKA_3"/>
    <property type="match status" value="1"/>
</dbReference>
<dbReference type="InterPro" id="IPR011712">
    <property type="entry name" value="Sig_transdc_His_kin_sub3_dim/P"/>
</dbReference>
<feature type="domain" description="Signal transduction histidine kinase subgroup 3 dimerisation and phosphoacceptor" evidence="10">
    <location>
        <begin position="228"/>
        <end position="293"/>
    </location>
</feature>
<evidence type="ECO:0000256" key="2">
    <source>
        <dbReference type="ARBA" id="ARBA00012438"/>
    </source>
</evidence>
<keyword evidence="9" id="KW-0472">Membrane</keyword>
<organism evidence="11 12">
    <name type="scientific">Streptomyces coffeae</name>
    <dbReference type="NCBI Taxonomy" id="621382"/>
    <lineage>
        <taxon>Bacteria</taxon>
        <taxon>Bacillati</taxon>
        <taxon>Actinomycetota</taxon>
        <taxon>Actinomycetes</taxon>
        <taxon>Kitasatosporales</taxon>
        <taxon>Streptomycetaceae</taxon>
        <taxon>Streptomyces</taxon>
    </lineage>
</organism>
<evidence type="ECO:0000256" key="7">
    <source>
        <dbReference type="ARBA" id="ARBA00022840"/>
    </source>
</evidence>
<dbReference type="Gene3D" id="1.20.5.1930">
    <property type="match status" value="1"/>
</dbReference>
<gene>
    <name evidence="11" type="ORF">JK363_27275</name>
</gene>
<comment type="catalytic activity">
    <reaction evidence="1">
        <text>ATP + protein L-histidine = ADP + protein N-phospho-L-histidine.</text>
        <dbReference type="EC" id="2.7.13.3"/>
    </reaction>
</comment>
<evidence type="ECO:0000256" key="5">
    <source>
        <dbReference type="ARBA" id="ARBA00022741"/>
    </source>
</evidence>
<protein>
    <recommendedName>
        <fullName evidence="2">histidine kinase</fullName>
        <ecNumber evidence="2">2.7.13.3</ecNumber>
    </recommendedName>
</protein>
<proteinExistence type="predicted"/>